<feature type="transmembrane region" description="Helical" evidence="6">
    <location>
        <begin position="85"/>
        <end position="104"/>
    </location>
</feature>
<comment type="caution">
    <text evidence="7">The sequence shown here is derived from an EMBL/GenBank/DDBJ whole genome shotgun (WGS) entry which is preliminary data.</text>
</comment>
<dbReference type="PANTHER" id="PTHR36460">
    <property type="entry name" value="UPF0132 DOMAIN PROTEIN (AFU_ORTHOLOGUE AFUA_3G10255)"/>
    <property type="match status" value="1"/>
</dbReference>
<gene>
    <name evidence="7" type="ORF">WG66_4307</name>
</gene>
<name>A0A0W0G3G4_MONRR</name>
<organism evidence="7 8">
    <name type="scientific">Moniliophthora roreri</name>
    <name type="common">Frosty pod rot fungus</name>
    <name type="synonym">Monilia roreri</name>
    <dbReference type="NCBI Taxonomy" id="221103"/>
    <lineage>
        <taxon>Eukaryota</taxon>
        <taxon>Fungi</taxon>
        <taxon>Dikarya</taxon>
        <taxon>Basidiomycota</taxon>
        <taxon>Agaricomycotina</taxon>
        <taxon>Agaricomycetes</taxon>
        <taxon>Agaricomycetidae</taxon>
        <taxon>Agaricales</taxon>
        <taxon>Marasmiineae</taxon>
        <taxon>Marasmiaceae</taxon>
        <taxon>Moniliophthora</taxon>
    </lineage>
</organism>
<evidence type="ECO:0000313" key="7">
    <source>
        <dbReference type="EMBL" id="KTB43136.1"/>
    </source>
</evidence>
<reference evidence="7 8" key="1">
    <citation type="submission" date="2015-12" db="EMBL/GenBank/DDBJ databases">
        <title>Draft genome sequence of Moniliophthora roreri, the causal agent of frosty pod rot of cacao.</title>
        <authorList>
            <person name="Aime M.C."/>
            <person name="Diaz-Valderrama J.R."/>
            <person name="Kijpornyongpan T."/>
            <person name="Phillips-Mora W."/>
        </authorList>
    </citation>
    <scope>NUCLEOTIDE SEQUENCE [LARGE SCALE GENOMIC DNA]</scope>
    <source>
        <strain evidence="7 8">MCA 2952</strain>
    </source>
</reference>
<evidence type="ECO:0000313" key="8">
    <source>
        <dbReference type="Proteomes" id="UP000054988"/>
    </source>
</evidence>
<dbReference type="GO" id="GO:0016020">
    <property type="term" value="C:membrane"/>
    <property type="evidence" value="ECO:0007669"/>
    <property type="project" value="UniProtKB-SubCell"/>
</dbReference>
<evidence type="ECO:0000256" key="5">
    <source>
        <dbReference type="SAM" id="MobiDB-lite"/>
    </source>
</evidence>
<dbReference type="EMBL" id="LATX01001245">
    <property type="protein sequence ID" value="KTB43136.1"/>
    <property type="molecule type" value="Genomic_DNA"/>
</dbReference>
<evidence type="ECO:0000256" key="2">
    <source>
        <dbReference type="ARBA" id="ARBA00022692"/>
    </source>
</evidence>
<dbReference type="Proteomes" id="UP000054988">
    <property type="component" value="Unassembled WGS sequence"/>
</dbReference>
<evidence type="ECO:0000256" key="4">
    <source>
        <dbReference type="ARBA" id="ARBA00023136"/>
    </source>
</evidence>
<keyword evidence="4 6" id="KW-0472">Membrane</keyword>
<proteinExistence type="predicted"/>
<keyword evidence="3 6" id="KW-1133">Transmembrane helix</keyword>
<accession>A0A0W0G3G4</accession>
<evidence type="ECO:0000256" key="1">
    <source>
        <dbReference type="ARBA" id="ARBA00004141"/>
    </source>
</evidence>
<feature type="region of interest" description="Disordered" evidence="5">
    <location>
        <begin position="1"/>
        <end position="48"/>
    </location>
</feature>
<dbReference type="AlphaFoldDB" id="A0A0W0G3G4"/>
<dbReference type="PANTHER" id="PTHR36460:SF1">
    <property type="entry name" value="UPF0132 DOMAIN PROTEIN (AFU_ORTHOLOGUE AFUA_3G10255)"/>
    <property type="match status" value="1"/>
</dbReference>
<sequence>MSSIYASFAPYQPPPDDPEYATQSTSTSKKASRPWFPSYRSEETSYQSGGVPTFNNSLSGGYGASQEVESQQNQWETRFGFRVDLMAASAYIFGPLSALLVLILETQNDFVRFHGYQSALLTGSLFVLRMLLSFLQFPQWIRSLFTIIIICGQLYMAFRAYIDATRNNLVRFQLPVVGLIADRWVSEE</sequence>
<protein>
    <submittedName>
        <fullName evidence="7">Uncharacterized protein</fullName>
    </submittedName>
</protein>
<feature type="transmembrane region" description="Helical" evidence="6">
    <location>
        <begin position="116"/>
        <end position="137"/>
    </location>
</feature>
<evidence type="ECO:0000256" key="6">
    <source>
        <dbReference type="SAM" id="Phobius"/>
    </source>
</evidence>
<feature type="transmembrane region" description="Helical" evidence="6">
    <location>
        <begin position="143"/>
        <end position="162"/>
    </location>
</feature>
<comment type="subcellular location">
    <subcellularLocation>
        <location evidence="1">Membrane</location>
        <topology evidence="1">Multi-pass membrane protein</topology>
    </subcellularLocation>
</comment>
<keyword evidence="2 6" id="KW-0812">Transmembrane</keyword>
<evidence type="ECO:0000256" key="3">
    <source>
        <dbReference type="ARBA" id="ARBA00022989"/>
    </source>
</evidence>
<dbReference type="eggNOG" id="ENOG502S13M">
    <property type="taxonomic scope" value="Eukaryota"/>
</dbReference>